<dbReference type="Proteomes" id="UP000698800">
    <property type="component" value="Unassembled WGS sequence"/>
</dbReference>
<dbReference type="InterPro" id="IPR053235">
    <property type="entry name" value="Ser_Thr_kinase"/>
</dbReference>
<comment type="caution">
    <text evidence="2">The sequence shown here is derived from an EMBL/GenBank/DDBJ whole genome shotgun (WGS) entry which is preliminary data.</text>
</comment>
<dbReference type="InterPro" id="IPR000719">
    <property type="entry name" value="Prot_kinase_dom"/>
</dbReference>
<feature type="domain" description="Protein kinase" evidence="1">
    <location>
        <begin position="14"/>
        <end position="262"/>
    </location>
</feature>
<dbReference type="InterPro" id="IPR011009">
    <property type="entry name" value="Kinase-like_dom_sf"/>
</dbReference>
<evidence type="ECO:0000313" key="2">
    <source>
        <dbReference type="EMBL" id="KAH0541600.1"/>
    </source>
</evidence>
<dbReference type="GO" id="GO:0005524">
    <property type="term" value="F:ATP binding"/>
    <property type="evidence" value="ECO:0007669"/>
    <property type="project" value="InterPro"/>
</dbReference>
<evidence type="ECO:0000313" key="3">
    <source>
        <dbReference type="Proteomes" id="UP000698800"/>
    </source>
</evidence>
<accession>A0A9P8HXB8</accession>
<dbReference type="EMBL" id="JAGHQL010000074">
    <property type="protein sequence ID" value="KAH0541600.1"/>
    <property type="molecule type" value="Genomic_DNA"/>
</dbReference>
<sequence length="276" mass="31554">MAANHPKMDIGELKCDHTWVRAGIHGVIKKTIDDKLVVKYAATYQDEKHRSLQQYSAVSYAKEKEIYEHLGDHPFILKYYGETKVVLDNGEKMALVFQYHPAESLMRAIYENLMDNYAEKKMEWFIQIAEAVRYIHSKDVLHGLIEIDNFLIQSDGALVLADFGESIIHGKRERMGWSFKFGMNYTKECEIYSIGTLMYQISTNQQLYPTESQEEIAELYRAGVIPDLTAVTIPGIADIIEKCMTKKYNNVEELLQDLRPVVAANKSIPTSALTTS</sequence>
<protein>
    <recommendedName>
        <fullName evidence="1">Protein kinase domain-containing protein</fullName>
    </recommendedName>
</protein>
<proteinExistence type="predicted"/>
<dbReference type="PANTHER" id="PTHR24361">
    <property type="entry name" value="MITOGEN-ACTIVATED KINASE KINASE KINASE"/>
    <property type="match status" value="1"/>
</dbReference>
<dbReference type="GO" id="GO:0005737">
    <property type="term" value="C:cytoplasm"/>
    <property type="evidence" value="ECO:0007669"/>
    <property type="project" value="TreeGrafter"/>
</dbReference>
<keyword evidence="3" id="KW-1185">Reference proteome</keyword>
<dbReference type="PROSITE" id="PS50011">
    <property type="entry name" value="PROTEIN_KINASE_DOM"/>
    <property type="match status" value="1"/>
</dbReference>
<gene>
    <name evidence="2" type="ORF">FGG08_003948</name>
</gene>
<dbReference type="Pfam" id="PF00069">
    <property type="entry name" value="Pkinase"/>
    <property type="match status" value="1"/>
</dbReference>
<dbReference type="SUPFAM" id="SSF56112">
    <property type="entry name" value="Protein kinase-like (PK-like)"/>
    <property type="match status" value="1"/>
</dbReference>
<dbReference type="GO" id="GO:0004674">
    <property type="term" value="F:protein serine/threonine kinase activity"/>
    <property type="evidence" value="ECO:0007669"/>
    <property type="project" value="TreeGrafter"/>
</dbReference>
<reference evidence="2" key="1">
    <citation type="submission" date="2021-03" db="EMBL/GenBank/DDBJ databases">
        <title>Comparative genomics and phylogenomic investigation of the class Geoglossomycetes provide insights into ecological specialization and systematics.</title>
        <authorList>
            <person name="Melie T."/>
            <person name="Pirro S."/>
            <person name="Miller A.N."/>
            <person name="Quandt A."/>
        </authorList>
    </citation>
    <scope>NUCLEOTIDE SEQUENCE</scope>
    <source>
        <strain evidence="2">GBOQ0MN5Z8</strain>
    </source>
</reference>
<evidence type="ECO:0000259" key="1">
    <source>
        <dbReference type="PROSITE" id="PS50011"/>
    </source>
</evidence>
<organism evidence="2 3">
    <name type="scientific">Glutinoglossum americanum</name>
    <dbReference type="NCBI Taxonomy" id="1670608"/>
    <lineage>
        <taxon>Eukaryota</taxon>
        <taxon>Fungi</taxon>
        <taxon>Dikarya</taxon>
        <taxon>Ascomycota</taxon>
        <taxon>Pezizomycotina</taxon>
        <taxon>Geoglossomycetes</taxon>
        <taxon>Geoglossales</taxon>
        <taxon>Geoglossaceae</taxon>
        <taxon>Glutinoglossum</taxon>
    </lineage>
</organism>
<dbReference type="Gene3D" id="1.10.510.10">
    <property type="entry name" value="Transferase(Phosphotransferase) domain 1"/>
    <property type="match status" value="1"/>
</dbReference>
<name>A0A9P8HXB8_9PEZI</name>
<dbReference type="OrthoDB" id="4169526at2759"/>
<dbReference type="AlphaFoldDB" id="A0A9P8HXB8"/>